<dbReference type="InterPro" id="IPR014284">
    <property type="entry name" value="RNA_pol_sigma-70_dom"/>
</dbReference>
<dbReference type="AlphaFoldDB" id="A0LQ54"/>
<dbReference type="GO" id="GO:0003677">
    <property type="term" value="F:DNA binding"/>
    <property type="evidence" value="ECO:0007669"/>
    <property type="project" value="UniProtKB-KW"/>
</dbReference>
<dbReference type="CDD" id="cd06171">
    <property type="entry name" value="Sigma70_r4"/>
    <property type="match status" value="1"/>
</dbReference>
<protein>
    <recommendedName>
        <fullName evidence="6">RNA polymerase sigma factor</fullName>
    </recommendedName>
</protein>
<evidence type="ECO:0000259" key="8">
    <source>
        <dbReference type="Pfam" id="PF08281"/>
    </source>
</evidence>
<dbReference type="Pfam" id="PF04542">
    <property type="entry name" value="Sigma70_r2"/>
    <property type="match status" value="1"/>
</dbReference>
<keyword evidence="5 6" id="KW-0804">Transcription</keyword>
<keyword evidence="2 6" id="KW-0805">Transcription regulation</keyword>
<comment type="similarity">
    <text evidence="1 6">Belongs to the sigma-70 factor family. ECF subfamily.</text>
</comment>
<dbReference type="InterPro" id="IPR000838">
    <property type="entry name" value="RNA_pol_sigma70_ECF_CS"/>
</dbReference>
<proteinExistence type="inferred from homology"/>
<evidence type="ECO:0000256" key="1">
    <source>
        <dbReference type="ARBA" id="ARBA00010641"/>
    </source>
</evidence>
<name>A0LQ54_SYNFM</name>
<dbReference type="EMBL" id="CP000478">
    <property type="protein sequence ID" value="ABK19556.1"/>
    <property type="molecule type" value="Genomic_DNA"/>
</dbReference>
<dbReference type="PANTHER" id="PTHR43133:SF8">
    <property type="entry name" value="RNA POLYMERASE SIGMA FACTOR HI_1459-RELATED"/>
    <property type="match status" value="1"/>
</dbReference>
<gene>
    <name evidence="9" type="ordered locus">Sfum_3887</name>
</gene>
<feature type="domain" description="RNA polymerase sigma-70 region 2" evidence="7">
    <location>
        <begin position="24"/>
        <end position="90"/>
    </location>
</feature>
<dbReference type="InParanoid" id="A0LQ54"/>
<keyword evidence="3 6" id="KW-0731">Sigma factor</keyword>
<dbReference type="InterPro" id="IPR039425">
    <property type="entry name" value="RNA_pol_sigma-70-like"/>
</dbReference>
<feature type="domain" description="RNA polymerase sigma factor 70 region 4 type 2" evidence="8">
    <location>
        <begin position="125"/>
        <end position="175"/>
    </location>
</feature>
<dbReference type="NCBIfam" id="TIGR02937">
    <property type="entry name" value="sigma70-ECF"/>
    <property type="match status" value="1"/>
</dbReference>
<keyword evidence="10" id="KW-1185">Reference proteome</keyword>
<dbReference type="Proteomes" id="UP000001784">
    <property type="component" value="Chromosome"/>
</dbReference>
<evidence type="ECO:0000256" key="6">
    <source>
        <dbReference type="RuleBase" id="RU000716"/>
    </source>
</evidence>
<keyword evidence="4 6" id="KW-0238">DNA-binding</keyword>
<dbReference type="HOGENOM" id="CLU_047691_3_0_7"/>
<dbReference type="STRING" id="335543.Sfum_3887"/>
<dbReference type="SUPFAM" id="SSF88946">
    <property type="entry name" value="Sigma2 domain of RNA polymerase sigma factors"/>
    <property type="match status" value="1"/>
</dbReference>
<dbReference type="GO" id="GO:0006352">
    <property type="term" value="P:DNA-templated transcription initiation"/>
    <property type="evidence" value="ECO:0007669"/>
    <property type="project" value="InterPro"/>
</dbReference>
<reference evidence="9 10" key="1">
    <citation type="submission" date="2006-10" db="EMBL/GenBank/DDBJ databases">
        <title>Complete sequence of Syntrophobacter fumaroxidans MPOB.</title>
        <authorList>
            <consortium name="US DOE Joint Genome Institute"/>
            <person name="Copeland A."/>
            <person name="Lucas S."/>
            <person name="Lapidus A."/>
            <person name="Barry K."/>
            <person name="Detter J.C."/>
            <person name="Glavina del Rio T."/>
            <person name="Hammon N."/>
            <person name="Israni S."/>
            <person name="Pitluck S."/>
            <person name="Goltsman E.G."/>
            <person name="Martinez M."/>
            <person name="Schmutz J."/>
            <person name="Larimer F."/>
            <person name="Land M."/>
            <person name="Hauser L."/>
            <person name="Kyrpides N."/>
            <person name="Kim E."/>
            <person name="Boone D.R."/>
            <person name="Brockman F."/>
            <person name="Culley D."/>
            <person name="Ferry J."/>
            <person name="Gunsalus R."/>
            <person name="McInerney M.J."/>
            <person name="Morrison M."/>
            <person name="Plugge C."/>
            <person name="Rohlin L."/>
            <person name="Scholten J."/>
            <person name="Sieber J."/>
            <person name="Stams A.J.M."/>
            <person name="Worm P."/>
            <person name="Henstra A.M."/>
            <person name="Richardson P."/>
        </authorList>
    </citation>
    <scope>NUCLEOTIDE SEQUENCE [LARGE SCALE GENOMIC DNA]</scope>
    <source>
        <strain evidence="10">DSM 10017 / MPOB</strain>
    </source>
</reference>
<dbReference type="PROSITE" id="PS01063">
    <property type="entry name" value="SIGMA70_ECF"/>
    <property type="match status" value="1"/>
</dbReference>
<evidence type="ECO:0000256" key="2">
    <source>
        <dbReference type="ARBA" id="ARBA00023015"/>
    </source>
</evidence>
<dbReference type="InterPro" id="IPR036388">
    <property type="entry name" value="WH-like_DNA-bd_sf"/>
</dbReference>
<dbReference type="OrthoDB" id="9796555at2"/>
<dbReference type="KEGG" id="sfu:Sfum_3887"/>
<dbReference type="InterPro" id="IPR007627">
    <property type="entry name" value="RNA_pol_sigma70_r2"/>
</dbReference>
<evidence type="ECO:0000256" key="3">
    <source>
        <dbReference type="ARBA" id="ARBA00023082"/>
    </source>
</evidence>
<evidence type="ECO:0000256" key="5">
    <source>
        <dbReference type="ARBA" id="ARBA00023163"/>
    </source>
</evidence>
<dbReference type="InterPro" id="IPR013325">
    <property type="entry name" value="RNA_pol_sigma_r2"/>
</dbReference>
<dbReference type="Gene3D" id="1.10.10.10">
    <property type="entry name" value="Winged helix-like DNA-binding domain superfamily/Winged helix DNA-binding domain"/>
    <property type="match status" value="1"/>
</dbReference>
<organism evidence="9 10">
    <name type="scientific">Syntrophobacter fumaroxidans (strain DSM 10017 / MPOB)</name>
    <dbReference type="NCBI Taxonomy" id="335543"/>
    <lineage>
        <taxon>Bacteria</taxon>
        <taxon>Pseudomonadati</taxon>
        <taxon>Thermodesulfobacteriota</taxon>
        <taxon>Syntrophobacteria</taxon>
        <taxon>Syntrophobacterales</taxon>
        <taxon>Syntrophobacteraceae</taxon>
        <taxon>Syntrophobacter</taxon>
    </lineage>
</organism>
<dbReference type="RefSeq" id="WP_011700672.1">
    <property type="nucleotide sequence ID" value="NC_008554.1"/>
</dbReference>
<dbReference type="PANTHER" id="PTHR43133">
    <property type="entry name" value="RNA POLYMERASE ECF-TYPE SIGMA FACTO"/>
    <property type="match status" value="1"/>
</dbReference>
<dbReference type="SUPFAM" id="SSF88659">
    <property type="entry name" value="Sigma3 and sigma4 domains of RNA polymerase sigma factors"/>
    <property type="match status" value="1"/>
</dbReference>
<evidence type="ECO:0000313" key="10">
    <source>
        <dbReference type="Proteomes" id="UP000001784"/>
    </source>
</evidence>
<dbReference type="Gene3D" id="1.10.1740.10">
    <property type="match status" value="1"/>
</dbReference>
<evidence type="ECO:0000313" key="9">
    <source>
        <dbReference type="EMBL" id="ABK19556.1"/>
    </source>
</evidence>
<dbReference type="Pfam" id="PF08281">
    <property type="entry name" value="Sigma70_r4_2"/>
    <property type="match status" value="1"/>
</dbReference>
<dbReference type="InterPro" id="IPR013324">
    <property type="entry name" value="RNA_pol_sigma_r3/r4-like"/>
</dbReference>
<evidence type="ECO:0000259" key="7">
    <source>
        <dbReference type="Pfam" id="PF04542"/>
    </source>
</evidence>
<dbReference type="InterPro" id="IPR013249">
    <property type="entry name" value="RNA_pol_sigma70_r4_t2"/>
</dbReference>
<evidence type="ECO:0000256" key="4">
    <source>
        <dbReference type="ARBA" id="ARBA00023125"/>
    </source>
</evidence>
<sequence length="187" mass="21671" precursor="true">MDRDSDYQVVASVLAGDTEAYAVLVKRYQKPIYNLMYRMTGSCEDALDLAQETFIKAYASLHRFREGGRFFPWLYSIGLNHSRNFLRRNKARQTLDVEDCDPGSGLDYPGQEEDRLCARLDSMGVRRALDRLPVDYREALMLRYHQELSMEEIAAALRISLSGAKMRVHRGLEKLRELLENDRDGER</sequence>
<dbReference type="GO" id="GO:0016987">
    <property type="term" value="F:sigma factor activity"/>
    <property type="evidence" value="ECO:0007669"/>
    <property type="project" value="UniProtKB-KW"/>
</dbReference>
<accession>A0LQ54</accession>
<dbReference type="eggNOG" id="COG1595">
    <property type="taxonomic scope" value="Bacteria"/>
</dbReference>